<dbReference type="KEGG" id="vg:26635630"/>
<feature type="domain" description="Phage head morphogenesis" evidence="1">
    <location>
        <begin position="162"/>
        <end position="286"/>
    </location>
</feature>
<dbReference type="RefSeq" id="YP_009209166.1">
    <property type="nucleotide sequence ID" value="NC_028915.1"/>
</dbReference>
<accession>A0A0E3XC69</accession>
<dbReference type="NCBIfam" id="TIGR01641">
    <property type="entry name" value="phageSPP1_gp7"/>
    <property type="match status" value="1"/>
</dbReference>
<reference evidence="2 3" key="1">
    <citation type="journal article" date="2015" name="Virus Genes">
        <title>Complete genome analysis of two new bacteriophages isolated from impetigo strains of Staphylococcus aureus.</title>
        <authorList>
            <person name="Botka T."/>
            <person name="Ruzickova V."/>
            <person name="Konecna H."/>
            <person name="Pantucek R."/>
            <person name="Rychlik I."/>
            <person name="Zdrahal Z."/>
            <person name="Petras P."/>
            <person name="Doskar J."/>
        </authorList>
    </citation>
    <scope>NUCLEOTIDE SEQUENCE [LARGE SCALE GENOMIC DNA]</scope>
</reference>
<dbReference type="Proteomes" id="UP000033300">
    <property type="component" value="Segment"/>
</dbReference>
<dbReference type="InterPro" id="IPR006528">
    <property type="entry name" value="Phage_head_morphogenesis_dom"/>
</dbReference>
<dbReference type="OrthoDB" id="4788at10239"/>
<dbReference type="GeneID" id="26635630"/>
<proteinExistence type="predicted"/>
<sequence>MTEVLTVPNNKKDLTIKNQNDIDEYIDSLISKAEKPIEQLFANRLKEIKQIIADMFEKYQSDDVYITWTEFNKYNRLNKELTRIGTMLTDDYRQIAKMIQKSQEDAYIEKFLMSLYLYETASQTSMQFDVPSKEVITSAIEQPIEFIRLVPTLQKHRDEVLKKIRLHITQGIMSGEGYSKIAKAIRDDIGMSKAQSLRVARTEAGRAMSQAGLDSALVTQKNGLQMYKYWHATKDTRTRDTHRHLDGAKKKIDEPFKSSGCVGQAPKLFVGVNSAKENINCRCKLMYYIDEDDLPSTTRVRKDDGTTEVIPQMTYREWEKYKRKRK</sequence>
<evidence type="ECO:0000313" key="3">
    <source>
        <dbReference type="Proteomes" id="UP000033300"/>
    </source>
</evidence>
<organism evidence="2 3">
    <name type="scientific">Staphylococcus phage B236</name>
    <dbReference type="NCBI Taxonomy" id="1636205"/>
    <lineage>
        <taxon>Viruses</taxon>
        <taxon>Duplodnaviria</taxon>
        <taxon>Heunggongvirae</taxon>
        <taxon>Uroviricota</taxon>
        <taxon>Caudoviricetes</taxon>
        <taxon>Azeredovirinae</taxon>
        <taxon>Phietavirus</taxon>
        <taxon>Phietavirus B236</taxon>
    </lineage>
</organism>
<dbReference type="Pfam" id="PF04233">
    <property type="entry name" value="Phage_Mu_F"/>
    <property type="match status" value="1"/>
</dbReference>
<evidence type="ECO:0000313" key="2">
    <source>
        <dbReference type="EMBL" id="AKC04718.1"/>
    </source>
</evidence>
<dbReference type="EMBL" id="KP893290">
    <property type="protein sequence ID" value="AKC04718.1"/>
    <property type="molecule type" value="Genomic_DNA"/>
</dbReference>
<name>A0A0E3XC69_9CAUD</name>
<reference evidence="3" key="2">
    <citation type="submission" date="2015-03" db="EMBL/GenBank/DDBJ databases">
        <title>Complete genome analysis of two new bacteriophages isolated from impetigo strains of Staphylococcus aureus.</title>
        <authorList>
            <person name="Botka T."/>
            <person name="Ruzickova V."/>
            <person name="Konecna H."/>
            <person name="Pantucek R."/>
            <person name="Rychlik I."/>
            <person name="Zdrahal Z."/>
            <person name="Petras P."/>
            <person name="Doskar J."/>
        </authorList>
    </citation>
    <scope>NUCLEOTIDE SEQUENCE [LARGE SCALE GENOMIC DNA]</scope>
</reference>
<keyword evidence="3" id="KW-1185">Reference proteome</keyword>
<protein>
    <submittedName>
        <fullName evidence="2">Head morphogenesis domain protein</fullName>
    </submittedName>
</protein>
<evidence type="ECO:0000259" key="1">
    <source>
        <dbReference type="Pfam" id="PF04233"/>
    </source>
</evidence>